<dbReference type="PROSITE" id="PS51257">
    <property type="entry name" value="PROKAR_LIPOPROTEIN"/>
    <property type="match status" value="1"/>
</dbReference>
<dbReference type="InterPro" id="IPR000914">
    <property type="entry name" value="SBP_5_dom"/>
</dbReference>
<keyword evidence="1 3" id="KW-0732">Signal</keyword>
<dbReference type="InterPro" id="IPR030678">
    <property type="entry name" value="Peptide/Ni-bd"/>
</dbReference>
<evidence type="ECO:0000256" key="1">
    <source>
        <dbReference type="ARBA" id="ARBA00022729"/>
    </source>
</evidence>
<feature type="domain" description="Solute-binding protein family 5" evidence="4">
    <location>
        <begin position="95"/>
        <end position="447"/>
    </location>
</feature>
<dbReference type="SUPFAM" id="SSF53850">
    <property type="entry name" value="Periplasmic binding protein-like II"/>
    <property type="match status" value="1"/>
</dbReference>
<reference evidence="5 6" key="1">
    <citation type="submission" date="2018-10" db="EMBL/GenBank/DDBJ databases">
        <title>Phylogenomics of Brevibacillus.</title>
        <authorList>
            <person name="Dunlap C."/>
        </authorList>
    </citation>
    <scope>NUCLEOTIDE SEQUENCE [LARGE SCALE GENOMIC DNA]</scope>
    <source>
        <strain evidence="5 6">JCM 12215</strain>
    </source>
</reference>
<dbReference type="Proteomes" id="UP000282028">
    <property type="component" value="Unassembled WGS sequence"/>
</dbReference>
<evidence type="ECO:0000256" key="2">
    <source>
        <dbReference type="SAM" id="MobiDB-lite"/>
    </source>
</evidence>
<feature type="region of interest" description="Disordered" evidence="2">
    <location>
        <begin position="29"/>
        <end position="49"/>
    </location>
</feature>
<protein>
    <submittedName>
        <fullName evidence="5">Peptide ABC transporter substrate-binding protein</fullName>
    </submittedName>
</protein>
<dbReference type="EMBL" id="RHHR01000015">
    <property type="protein sequence ID" value="RNB74119.1"/>
    <property type="molecule type" value="Genomic_DNA"/>
</dbReference>
<dbReference type="AlphaFoldDB" id="A0A3M8CEV6"/>
<dbReference type="PANTHER" id="PTHR30290:SF38">
    <property type="entry name" value="D,D-DIPEPTIDE-BINDING PERIPLASMIC PROTEIN DDPA-RELATED"/>
    <property type="match status" value="1"/>
</dbReference>
<dbReference type="PIRSF" id="PIRSF002741">
    <property type="entry name" value="MppA"/>
    <property type="match status" value="1"/>
</dbReference>
<dbReference type="Gene3D" id="3.10.105.10">
    <property type="entry name" value="Dipeptide-binding Protein, Domain 3"/>
    <property type="match status" value="1"/>
</dbReference>
<sequence length="526" mass="57471">MFSKKMNKTLISAVLGTMLLVTGCGGGSGSSAPAPSDSNNAGTAAPAPSNEKKVLNIGLKADPPSMDPTISTSLYDRQVYASLYDKLFEIAPDGKIVPMLVDTYEVSADGKTYTFKLKKGVKFHDGTDFNAEAVKFNFERNLTTEKSKRKGDLKYVEAVNVVDNDTVTVQLKEPFAPFLSVLTDRAGMMVSPTAAKEKGDDFLNAPVGTGPFVFVKQVKGDSVSLKKNENYWNGEVKLDEVNYKVFTNGTAKVQNLRSGMLDIIDETPTKEIPAVEGDANLQLIAESGMGYQGLHFNNTQAPFDNKYLRAAVDRAIDREALVKVLFNNYAAPARTAFAKGSLAYNEELNKPVAPNADEIKDLLAKGGKPDGFEFKLLITTAPENEQLGAVIQNMLKQHGINAVLEKVEYGQLLEAGSKGDFQAMQLGWSGRQDPDGNFHDFVVTGNTNNYGRISVPQLDELVLKARGEQDEAKRKALYDEATKVAQDEAVYAYMYHQYVLIGMNKKVTGFTYVPDGLIRTATLDKQ</sequence>
<dbReference type="InterPro" id="IPR039424">
    <property type="entry name" value="SBP_5"/>
</dbReference>
<dbReference type="PANTHER" id="PTHR30290">
    <property type="entry name" value="PERIPLASMIC BINDING COMPONENT OF ABC TRANSPORTER"/>
    <property type="match status" value="1"/>
</dbReference>
<dbReference type="OrthoDB" id="48318at2"/>
<evidence type="ECO:0000313" key="5">
    <source>
        <dbReference type="EMBL" id="RNB74119.1"/>
    </source>
</evidence>
<name>A0A3M8CEV6_9BACL</name>
<proteinExistence type="predicted"/>
<feature type="signal peptide" evidence="3">
    <location>
        <begin position="1"/>
        <end position="26"/>
    </location>
</feature>
<dbReference type="Gene3D" id="3.40.190.10">
    <property type="entry name" value="Periplasmic binding protein-like II"/>
    <property type="match status" value="1"/>
</dbReference>
<dbReference type="GO" id="GO:0042597">
    <property type="term" value="C:periplasmic space"/>
    <property type="evidence" value="ECO:0007669"/>
    <property type="project" value="UniProtKB-ARBA"/>
</dbReference>
<dbReference type="Pfam" id="PF00496">
    <property type="entry name" value="SBP_bac_5"/>
    <property type="match status" value="1"/>
</dbReference>
<keyword evidence="6" id="KW-1185">Reference proteome</keyword>
<evidence type="ECO:0000313" key="6">
    <source>
        <dbReference type="Proteomes" id="UP000282028"/>
    </source>
</evidence>
<gene>
    <name evidence="5" type="ORF">EDM52_10665</name>
</gene>
<evidence type="ECO:0000256" key="3">
    <source>
        <dbReference type="SAM" id="SignalP"/>
    </source>
</evidence>
<accession>A0A3M8CEV6</accession>
<dbReference type="GO" id="GO:0015833">
    <property type="term" value="P:peptide transport"/>
    <property type="evidence" value="ECO:0007669"/>
    <property type="project" value="TreeGrafter"/>
</dbReference>
<dbReference type="Gene3D" id="3.90.76.10">
    <property type="entry name" value="Dipeptide-binding Protein, Domain 1"/>
    <property type="match status" value="1"/>
</dbReference>
<comment type="caution">
    <text evidence="5">The sequence shown here is derived from an EMBL/GenBank/DDBJ whole genome shotgun (WGS) entry which is preliminary data.</text>
</comment>
<feature type="chain" id="PRO_5038662760" evidence="3">
    <location>
        <begin position="27"/>
        <end position="526"/>
    </location>
</feature>
<evidence type="ECO:0000259" key="4">
    <source>
        <dbReference type="Pfam" id="PF00496"/>
    </source>
</evidence>
<dbReference type="RefSeq" id="WP_122908980.1">
    <property type="nucleotide sequence ID" value="NZ_CBCSBE010000035.1"/>
</dbReference>
<organism evidence="5 6">
    <name type="scientific">Brevibacillus invocatus</name>
    <dbReference type="NCBI Taxonomy" id="173959"/>
    <lineage>
        <taxon>Bacteria</taxon>
        <taxon>Bacillati</taxon>
        <taxon>Bacillota</taxon>
        <taxon>Bacilli</taxon>
        <taxon>Bacillales</taxon>
        <taxon>Paenibacillaceae</taxon>
        <taxon>Brevibacillus</taxon>
    </lineage>
</organism>
<feature type="compositionally biased region" description="Low complexity" evidence="2">
    <location>
        <begin position="30"/>
        <end position="42"/>
    </location>
</feature>
<dbReference type="GO" id="GO:1904680">
    <property type="term" value="F:peptide transmembrane transporter activity"/>
    <property type="evidence" value="ECO:0007669"/>
    <property type="project" value="TreeGrafter"/>
</dbReference>
<dbReference type="GO" id="GO:0043190">
    <property type="term" value="C:ATP-binding cassette (ABC) transporter complex"/>
    <property type="evidence" value="ECO:0007669"/>
    <property type="project" value="InterPro"/>
</dbReference>